<sequence>MLGQGQKDPRPVGWVKVELGLEGVGMRHLCLEEGGDNARDSNFGKIGRGNDSSCRIDESIKKLTIDDRGGDDKPNVKVVDVKPNFDANVNTKPVLGSVDNIVNPNNKDIRDIPGLAPPAPSRRLLSLRAPVHFE</sequence>
<gene>
    <name evidence="1" type="ORF">HS088_TW14G01274</name>
</gene>
<dbReference type="InParanoid" id="A0A7J7CSM5"/>
<proteinExistence type="predicted"/>
<evidence type="ECO:0000313" key="2">
    <source>
        <dbReference type="Proteomes" id="UP000593562"/>
    </source>
</evidence>
<reference evidence="1 2" key="1">
    <citation type="journal article" date="2020" name="Nat. Commun.">
        <title>Genome of Tripterygium wilfordii and identification of cytochrome P450 involved in triptolide biosynthesis.</title>
        <authorList>
            <person name="Tu L."/>
            <person name="Su P."/>
            <person name="Zhang Z."/>
            <person name="Gao L."/>
            <person name="Wang J."/>
            <person name="Hu T."/>
            <person name="Zhou J."/>
            <person name="Zhang Y."/>
            <person name="Zhao Y."/>
            <person name="Liu Y."/>
            <person name="Song Y."/>
            <person name="Tong Y."/>
            <person name="Lu Y."/>
            <person name="Yang J."/>
            <person name="Xu C."/>
            <person name="Jia M."/>
            <person name="Peters R.J."/>
            <person name="Huang L."/>
            <person name="Gao W."/>
        </authorList>
    </citation>
    <scope>NUCLEOTIDE SEQUENCE [LARGE SCALE GENOMIC DNA]</scope>
    <source>
        <strain evidence="2">cv. XIE 37</strain>
        <tissue evidence="1">Leaf</tissue>
    </source>
</reference>
<accession>A0A7J7CSM5</accession>
<organism evidence="1 2">
    <name type="scientific">Tripterygium wilfordii</name>
    <name type="common">Thunder God vine</name>
    <dbReference type="NCBI Taxonomy" id="458696"/>
    <lineage>
        <taxon>Eukaryota</taxon>
        <taxon>Viridiplantae</taxon>
        <taxon>Streptophyta</taxon>
        <taxon>Embryophyta</taxon>
        <taxon>Tracheophyta</taxon>
        <taxon>Spermatophyta</taxon>
        <taxon>Magnoliopsida</taxon>
        <taxon>eudicotyledons</taxon>
        <taxon>Gunneridae</taxon>
        <taxon>Pentapetalae</taxon>
        <taxon>rosids</taxon>
        <taxon>fabids</taxon>
        <taxon>Celastrales</taxon>
        <taxon>Celastraceae</taxon>
        <taxon>Tripterygium</taxon>
    </lineage>
</organism>
<dbReference type="Proteomes" id="UP000593562">
    <property type="component" value="Unassembled WGS sequence"/>
</dbReference>
<comment type="caution">
    <text evidence="1">The sequence shown here is derived from an EMBL/GenBank/DDBJ whole genome shotgun (WGS) entry which is preliminary data.</text>
</comment>
<keyword evidence="2" id="KW-1185">Reference proteome</keyword>
<evidence type="ECO:0000313" key="1">
    <source>
        <dbReference type="EMBL" id="KAF5737117.1"/>
    </source>
</evidence>
<dbReference type="AlphaFoldDB" id="A0A7J7CSM5"/>
<protein>
    <submittedName>
        <fullName evidence="1">Uncharacterized protein</fullName>
    </submittedName>
</protein>
<name>A0A7J7CSM5_TRIWF</name>
<dbReference type="EMBL" id="JAAARO010000014">
    <property type="protein sequence ID" value="KAF5737117.1"/>
    <property type="molecule type" value="Genomic_DNA"/>
</dbReference>